<feature type="transmembrane region" description="Helical" evidence="10">
    <location>
        <begin position="238"/>
        <end position="259"/>
    </location>
</feature>
<evidence type="ECO:0000256" key="4">
    <source>
        <dbReference type="ARBA" id="ARBA00022989"/>
    </source>
</evidence>
<evidence type="ECO:0000256" key="7">
    <source>
        <dbReference type="ARBA" id="ARBA00023170"/>
    </source>
</evidence>
<comment type="subcellular location">
    <subcellularLocation>
        <location evidence="1">Cell membrane</location>
        <topology evidence="1">Multi-pass membrane protein</topology>
    </subcellularLocation>
</comment>
<feature type="transmembrane region" description="Helical" evidence="10">
    <location>
        <begin position="188"/>
        <end position="217"/>
    </location>
</feature>
<accession>A0A1S3NV86</accession>
<evidence type="ECO:0000256" key="10">
    <source>
        <dbReference type="SAM" id="Phobius"/>
    </source>
</evidence>
<dbReference type="GO" id="GO:0005886">
    <property type="term" value="C:plasma membrane"/>
    <property type="evidence" value="ECO:0007669"/>
    <property type="project" value="UniProtKB-SubCell"/>
</dbReference>
<evidence type="ECO:0000313" key="12">
    <source>
        <dbReference type="Proteomes" id="UP001652741"/>
    </source>
</evidence>
<dbReference type="PANTHER" id="PTHR24231:SF48">
    <property type="entry name" value="G-PROTEIN COUPLED RECEPTORS FAMILY 1 PROFILE DOMAIN-CONTAINING PROTEIN"/>
    <property type="match status" value="1"/>
</dbReference>
<keyword evidence="6 10" id="KW-0472">Membrane</keyword>
<dbReference type="GeneID" id="106581558"/>
<feature type="transmembrane region" description="Helical" evidence="10">
    <location>
        <begin position="104"/>
        <end position="123"/>
    </location>
</feature>
<evidence type="ECO:0000256" key="1">
    <source>
        <dbReference type="ARBA" id="ARBA00004651"/>
    </source>
</evidence>
<feature type="compositionally biased region" description="Basic residues" evidence="9">
    <location>
        <begin position="446"/>
        <end position="456"/>
    </location>
</feature>
<feature type="compositionally biased region" description="Basic and acidic residues" evidence="9">
    <location>
        <begin position="343"/>
        <end position="358"/>
    </location>
</feature>
<evidence type="ECO:0000256" key="5">
    <source>
        <dbReference type="ARBA" id="ARBA00023040"/>
    </source>
</evidence>
<dbReference type="PROSITE" id="PS50262">
    <property type="entry name" value="G_PROTEIN_RECEP_F1_2"/>
    <property type="match status" value="1"/>
</dbReference>
<dbReference type="GO" id="GO:0002250">
    <property type="term" value="P:adaptive immune response"/>
    <property type="evidence" value="ECO:0007669"/>
    <property type="project" value="UniProtKB-KW"/>
</dbReference>
<keyword evidence="4 10" id="KW-1133">Transmembrane helix</keyword>
<dbReference type="GO" id="GO:0004930">
    <property type="term" value="F:G protein-coupled receptor activity"/>
    <property type="evidence" value="ECO:0007669"/>
    <property type="project" value="UniProtKB-KW"/>
</dbReference>
<feature type="compositionally biased region" description="Polar residues" evidence="9">
    <location>
        <begin position="359"/>
        <end position="371"/>
    </location>
</feature>
<dbReference type="RefSeq" id="XP_014019156.2">
    <property type="nucleotide sequence ID" value="XM_014163681.2"/>
</dbReference>
<keyword evidence="3 10" id="KW-0812">Transmembrane</keyword>
<evidence type="ECO:0000256" key="3">
    <source>
        <dbReference type="ARBA" id="ARBA00022692"/>
    </source>
</evidence>
<dbReference type="Gene3D" id="1.20.1070.10">
    <property type="entry name" value="Rhodopsin 7-helix transmembrane proteins"/>
    <property type="match status" value="1"/>
</dbReference>
<feature type="domain" description="G-protein coupled receptors family 1 profile" evidence="11">
    <location>
        <begin position="40"/>
        <end position="307"/>
    </location>
</feature>
<dbReference type="PRINTS" id="PR01157">
    <property type="entry name" value="P2YPURNOCPTR"/>
</dbReference>
<dbReference type="PANTHER" id="PTHR24231">
    <property type="entry name" value="PURINOCEPTOR-RELATED G-PROTEIN COUPLED RECEPTOR"/>
    <property type="match status" value="1"/>
</dbReference>
<dbReference type="SUPFAM" id="SSF81321">
    <property type="entry name" value="Family A G protein-coupled receptor-like"/>
    <property type="match status" value="1"/>
</dbReference>
<keyword evidence="5" id="KW-0297">G-protein coupled receptor</keyword>
<sequence>MKKLVIMEDGNLSSNCSISTFKHSVYPPTYLVIFLLGLTFNLVSLCFFVSIWRIKKRFTPVNLYMVNLLVSDLMLVCSLPLRAFYYFTESSWVFGDIACRVMSYIFYINMYGSIYFLMVLSVVRFVAITQPYRYMSMQNSRNSWLVCILVWLLVSLASIPMLTSGTVIDASGRTRCLELNPEYKLIHIRTLIIANHATLLLGFIVPFAVISICYIFVVRSLLKLRKVEGRTKSNNKKSMSLVVIVLSIFLVCFLPYHVMRTVFLEAEMQVRDKGYGDSCRYIERVRKAAVITLCLAAGNSCLDPLLYFFVGENFRVFCQGAYKEMEAKSLAKTEGKRKGPTTELREGTRPTTELREGTRPTTELQEGTRPTTELREGTRPTTELREGTRPTTELREGTRPTTELRGRDTSDNRATGRDTSDNRATGRDTSDNRATGRDTSDNRATGTKHSKQLQTR</sequence>
<evidence type="ECO:0000256" key="9">
    <source>
        <dbReference type="SAM" id="MobiDB-lite"/>
    </source>
</evidence>
<evidence type="ECO:0000256" key="6">
    <source>
        <dbReference type="ARBA" id="ARBA00023136"/>
    </source>
</evidence>
<feature type="transmembrane region" description="Helical" evidence="10">
    <location>
        <begin position="64"/>
        <end position="84"/>
    </location>
</feature>
<protein>
    <submittedName>
        <fullName evidence="13 14">Cysteinyl leukotriene receptor 2</fullName>
    </submittedName>
</protein>
<keyword evidence="12" id="KW-1185">Reference proteome</keyword>
<name>A0A1S3NV86_SALSA</name>
<evidence type="ECO:0000313" key="13">
    <source>
        <dbReference type="RefSeq" id="XP_014019155.2"/>
    </source>
</evidence>
<organism evidence="12 13">
    <name type="scientific">Salmo salar</name>
    <name type="common">Atlantic salmon</name>
    <dbReference type="NCBI Taxonomy" id="8030"/>
    <lineage>
        <taxon>Eukaryota</taxon>
        <taxon>Metazoa</taxon>
        <taxon>Chordata</taxon>
        <taxon>Craniata</taxon>
        <taxon>Vertebrata</taxon>
        <taxon>Euteleostomi</taxon>
        <taxon>Actinopterygii</taxon>
        <taxon>Neopterygii</taxon>
        <taxon>Teleostei</taxon>
        <taxon>Protacanthopterygii</taxon>
        <taxon>Salmoniformes</taxon>
        <taxon>Salmonidae</taxon>
        <taxon>Salmoninae</taxon>
        <taxon>Salmo</taxon>
    </lineage>
</organism>
<evidence type="ECO:0000256" key="2">
    <source>
        <dbReference type="ARBA" id="ARBA00022475"/>
    </source>
</evidence>
<feature type="compositionally biased region" description="Basic and acidic residues" evidence="9">
    <location>
        <begin position="372"/>
        <end position="441"/>
    </location>
</feature>
<dbReference type="PaxDb" id="8030-ENSSSAP00000074015"/>
<dbReference type="Pfam" id="PF00001">
    <property type="entry name" value="7tm_1"/>
    <property type="match status" value="1"/>
</dbReference>
<dbReference type="AlphaFoldDB" id="A0A1S3NV86"/>
<evidence type="ECO:0000313" key="14">
    <source>
        <dbReference type="RefSeq" id="XP_014019156.2"/>
    </source>
</evidence>
<feature type="transmembrane region" description="Helical" evidence="10">
    <location>
        <begin position="144"/>
        <end position="168"/>
    </location>
</feature>
<evidence type="ECO:0000256" key="8">
    <source>
        <dbReference type="ARBA" id="ARBA00023224"/>
    </source>
</evidence>
<gene>
    <name evidence="13 14" type="primary">cysltr2b</name>
</gene>
<reference evidence="13 14" key="1">
    <citation type="submission" date="2025-05" db="UniProtKB">
        <authorList>
            <consortium name="RefSeq"/>
        </authorList>
    </citation>
    <scope>IDENTIFICATION</scope>
</reference>
<proteinExistence type="predicted"/>
<keyword evidence="8" id="KW-0807">Transducer</keyword>
<dbReference type="Proteomes" id="UP001652741">
    <property type="component" value="Chromosome ssa20"/>
</dbReference>
<dbReference type="Bgee" id="ENSSSAG00000064572">
    <property type="expression patterns" value="Expressed in gill and 7 other cell types or tissues"/>
</dbReference>
<evidence type="ECO:0000259" key="11">
    <source>
        <dbReference type="PROSITE" id="PS50262"/>
    </source>
</evidence>
<keyword evidence="7 13" id="KW-0675">Receptor</keyword>
<dbReference type="KEGG" id="sasa:106581558"/>
<feature type="region of interest" description="Disordered" evidence="9">
    <location>
        <begin position="329"/>
        <end position="456"/>
    </location>
</feature>
<dbReference type="PRINTS" id="PR00237">
    <property type="entry name" value="GPCRRHODOPSN"/>
</dbReference>
<dbReference type="RefSeq" id="XP_014019155.2">
    <property type="nucleotide sequence ID" value="XM_014163680.2"/>
</dbReference>
<keyword evidence="2" id="KW-1003">Cell membrane</keyword>
<feature type="transmembrane region" description="Helical" evidence="10">
    <location>
        <begin position="30"/>
        <end position="52"/>
    </location>
</feature>
<dbReference type="STRING" id="8030.ENSSSAP00000074015"/>
<dbReference type="InterPro" id="IPR017452">
    <property type="entry name" value="GPCR_Rhodpsn_7TM"/>
</dbReference>
<dbReference type="InterPro" id="IPR000276">
    <property type="entry name" value="GPCR_Rhodpsn"/>
</dbReference>